<name>A0ABN9WG55_9DINO</name>
<dbReference type="Proteomes" id="UP001189429">
    <property type="component" value="Unassembled WGS sequence"/>
</dbReference>
<reference evidence="1" key="1">
    <citation type="submission" date="2023-10" db="EMBL/GenBank/DDBJ databases">
        <authorList>
            <person name="Chen Y."/>
            <person name="Shah S."/>
            <person name="Dougan E. K."/>
            <person name="Thang M."/>
            <person name="Chan C."/>
        </authorList>
    </citation>
    <scope>NUCLEOTIDE SEQUENCE [LARGE SCALE GENOMIC DNA]</scope>
</reference>
<evidence type="ECO:0000313" key="2">
    <source>
        <dbReference type="Proteomes" id="UP001189429"/>
    </source>
</evidence>
<evidence type="ECO:0000313" key="1">
    <source>
        <dbReference type="EMBL" id="CAK0885427.1"/>
    </source>
</evidence>
<accession>A0ABN9WG55</accession>
<organism evidence="1 2">
    <name type="scientific">Prorocentrum cordatum</name>
    <dbReference type="NCBI Taxonomy" id="2364126"/>
    <lineage>
        <taxon>Eukaryota</taxon>
        <taxon>Sar</taxon>
        <taxon>Alveolata</taxon>
        <taxon>Dinophyceae</taxon>
        <taxon>Prorocentrales</taxon>
        <taxon>Prorocentraceae</taxon>
        <taxon>Prorocentrum</taxon>
    </lineage>
</organism>
<dbReference type="EMBL" id="CAUYUJ010018671">
    <property type="protein sequence ID" value="CAK0885427.1"/>
    <property type="molecule type" value="Genomic_DNA"/>
</dbReference>
<gene>
    <name evidence="1" type="ORF">PCOR1329_LOCUS67050</name>
</gene>
<proteinExistence type="predicted"/>
<comment type="caution">
    <text evidence="1">The sequence shown here is derived from an EMBL/GenBank/DDBJ whole genome shotgun (WGS) entry which is preliminary data.</text>
</comment>
<protein>
    <submittedName>
        <fullName evidence="1">Uncharacterized protein</fullName>
    </submittedName>
</protein>
<keyword evidence="2" id="KW-1185">Reference proteome</keyword>
<sequence length="134" mass="14873">MESRAHGAHVARRSTQGLGLEGSMDYRVERGLWDTCASAGGRLWEVLDASYSLEGAALCASRACGQRDVEAVVWQTFHRGSEAVALELGHWRQLRLDLVLAGFEKCGTSSVSHNLARHPQRFCGPPRRSRRRRA</sequence>